<protein>
    <recommendedName>
        <fullName evidence="4">CNNM transmembrane domain-containing protein</fullName>
    </recommendedName>
</protein>
<feature type="transmembrane region" description="Helical" evidence="1">
    <location>
        <begin position="100"/>
        <end position="123"/>
    </location>
</feature>
<name>A0ABX9MC51_9FIRM</name>
<keyword evidence="1" id="KW-0472">Membrane</keyword>
<comment type="caution">
    <text evidence="2">The sequence shown here is derived from an EMBL/GenBank/DDBJ whole genome shotgun (WGS) entry which is preliminary data.</text>
</comment>
<organism evidence="2 3">
    <name type="scientific">Dialister pneumosintes</name>
    <dbReference type="NCBI Taxonomy" id="39950"/>
    <lineage>
        <taxon>Bacteria</taxon>
        <taxon>Bacillati</taxon>
        <taxon>Bacillota</taxon>
        <taxon>Negativicutes</taxon>
        <taxon>Veillonellales</taxon>
        <taxon>Veillonellaceae</taxon>
        <taxon>Dialister</taxon>
    </lineage>
</organism>
<accession>A0ABX9MC51</accession>
<keyword evidence="1" id="KW-1133">Transmembrane helix</keyword>
<evidence type="ECO:0000256" key="1">
    <source>
        <dbReference type="SAM" id="Phobius"/>
    </source>
</evidence>
<gene>
    <name evidence="2" type="ORF">DX915_05480</name>
</gene>
<feature type="transmembrane region" description="Helical" evidence="1">
    <location>
        <begin position="69"/>
        <end position="88"/>
    </location>
</feature>
<dbReference type="EMBL" id="QWKU01000001">
    <property type="protein sequence ID" value="RID94919.1"/>
    <property type="molecule type" value="Genomic_DNA"/>
</dbReference>
<keyword evidence="1" id="KW-0812">Transmembrane</keyword>
<evidence type="ECO:0000313" key="3">
    <source>
        <dbReference type="Proteomes" id="UP000266262"/>
    </source>
</evidence>
<reference evidence="2 3" key="1">
    <citation type="submission" date="2018-08" db="EMBL/GenBank/DDBJ databases">
        <title>Draft genome sequence of Dialister pneumosintes KCOM 1685.</title>
        <authorList>
            <person name="Kook J.-K."/>
            <person name="Park S.-N."/>
            <person name="Lim Y.K."/>
        </authorList>
    </citation>
    <scope>NUCLEOTIDE SEQUENCE [LARGE SCALE GENOMIC DNA]</scope>
    <source>
        <strain evidence="2 3">KCOM 1685</strain>
    </source>
</reference>
<keyword evidence="3" id="KW-1185">Reference proteome</keyword>
<sequence length="338" mass="38952">MESFILAVCFGGFTLGLFLFTAFLYFLLVKAVQNKEEVPSWMYKIGHALKARVKNSYENTTNRQALQEVNMTLLLFIVLNGIVFFIQYSKGVGIPASIYFCLKTEFIMVLGVEFLTSIIKLLMVRPLHVYASANAVQGMLVISSFALLLFLNMTGFPEKAPRLEFNGSAVIIGETKAEELLAQGYYFKDEKPENIIVNERNDHFYYGEKTFLMKDQKVYGIVYLTPAWRDVAPLKDCIVTRVIIDNREKTVGSMKVNGKDIKDISWEDIKNKELIEVFGLQPASYKEFKEHERDNTTFNLQLQSELYSLWKRYTITGNFNSHDGYYRCEVGTQYSLWE</sequence>
<evidence type="ECO:0000313" key="2">
    <source>
        <dbReference type="EMBL" id="RID94919.1"/>
    </source>
</evidence>
<proteinExistence type="predicted"/>
<feature type="transmembrane region" description="Helical" evidence="1">
    <location>
        <begin position="129"/>
        <end position="151"/>
    </location>
</feature>
<feature type="transmembrane region" description="Helical" evidence="1">
    <location>
        <begin position="5"/>
        <end position="28"/>
    </location>
</feature>
<dbReference type="Proteomes" id="UP000266262">
    <property type="component" value="Unassembled WGS sequence"/>
</dbReference>
<evidence type="ECO:0008006" key="4">
    <source>
        <dbReference type="Google" id="ProtNLM"/>
    </source>
</evidence>
<dbReference type="RefSeq" id="WP_119056621.1">
    <property type="nucleotide sequence ID" value="NZ_QWKU01000001.1"/>
</dbReference>